<accession>A0A8K2A8V5</accession>
<dbReference type="SUPFAM" id="SSF116726">
    <property type="entry name" value="TrkA C-terminal domain-like"/>
    <property type="match status" value="1"/>
</dbReference>
<dbReference type="GO" id="GO:0008324">
    <property type="term" value="F:monoatomic cation transmembrane transporter activity"/>
    <property type="evidence" value="ECO:0007669"/>
    <property type="project" value="InterPro"/>
</dbReference>
<feature type="domain" description="RCK N-terminal" evidence="1">
    <location>
        <begin position="22"/>
        <end position="140"/>
    </location>
</feature>
<dbReference type="Pfam" id="PF02080">
    <property type="entry name" value="TrkA_C"/>
    <property type="match status" value="1"/>
</dbReference>
<evidence type="ECO:0000259" key="1">
    <source>
        <dbReference type="PROSITE" id="PS51201"/>
    </source>
</evidence>
<dbReference type="Gene3D" id="3.30.70.1450">
    <property type="entry name" value="Regulator of K+ conductance, C-terminal domain"/>
    <property type="match status" value="1"/>
</dbReference>
<keyword evidence="4" id="KW-1185">Reference proteome</keyword>
<dbReference type="RefSeq" id="WP_161826921.1">
    <property type="nucleotide sequence ID" value="NZ_WVIC01000053.1"/>
</dbReference>
<comment type="caution">
    <text evidence="3">The sequence shown here is derived from an EMBL/GenBank/DDBJ whole genome shotgun (WGS) entry which is preliminary data.</text>
</comment>
<feature type="domain" description="RCK C-terminal" evidence="2">
    <location>
        <begin position="158"/>
        <end position="236"/>
    </location>
</feature>
<dbReference type="PROSITE" id="PS51201">
    <property type="entry name" value="RCK_N"/>
    <property type="match status" value="1"/>
</dbReference>
<dbReference type="InterPro" id="IPR003148">
    <property type="entry name" value="RCK_N"/>
</dbReference>
<dbReference type="InterPro" id="IPR050721">
    <property type="entry name" value="Trk_Ktr_HKT_K-transport"/>
</dbReference>
<dbReference type="InterPro" id="IPR006037">
    <property type="entry name" value="RCK_C"/>
</dbReference>
<dbReference type="Gene3D" id="3.40.50.720">
    <property type="entry name" value="NAD(P)-binding Rossmann-like Domain"/>
    <property type="match status" value="1"/>
</dbReference>
<proteinExistence type="predicted"/>
<dbReference type="PANTHER" id="PTHR43833">
    <property type="entry name" value="POTASSIUM CHANNEL PROTEIN 2-RELATED-RELATED"/>
    <property type="match status" value="1"/>
</dbReference>
<reference evidence="3" key="1">
    <citation type="submission" date="2019-12" db="EMBL/GenBank/DDBJ databases">
        <title>High-Quality draft genome sequences of three cyanobacteria isolated from the limestone walls of the Old Cathedral of Coimbra.</title>
        <authorList>
            <person name="Tiago I."/>
            <person name="Soares F."/>
            <person name="Portugal A."/>
        </authorList>
    </citation>
    <scope>NUCLEOTIDE SEQUENCE [LARGE SCALE GENOMIC DNA]</scope>
    <source>
        <strain evidence="3">C</strain>
    </source>
</reference>
<dbReference type="Proteomes" id="UP000607397">
    <property type="component" value="Unassembled WGS sequence"/>
</dbReference>
<protein>
    <submittedName>
        <fullName evidence="3">TrkA family potassium uptake protein</fullName>
    </submittedName>
</protein>
<gene>
    <name evidence="3" type="ORF">GS597_18445</name>
</gene>
<dbReference type="AlphaFoldDB" id="A0A8K2A8V5"/>
<evidence type="ECO:0000313" key="4">
    <source>
        <dbReference type="Proteomes" id="UP000607397"/>
    </source>
</evidence>
<organism evidence="3 4">
    <name type="scientific">Petrachloros mirabilis ULC683</name>
    <dbReference type="NCBI Taxonomy" id="2781853"/>
    <lineage>
        <taxon>Bacteria</taxon>
        <taxon>Bacillati</taxon>
        <taxon>Cyanobacteriota</taxon>
        <taxon>Cyanophyceae</taxon>
        <taxon>Synechococcales</taxon>
        <taxon>Petrachlorosaceae</taxon>
        <taxon>Petrachloros</taxon>
        <taxon>Petrachloros mirabilis</taxon>
    </lineage>
</organism>
<dbReference type="InterPro" id="IPR036721">
    <property type="entry name" value="RCK_C_sf"/>
</dbReference>
<dbReference type="EMBL" id="WVIC01000053">
    <property type="protein sequence ID" value="NCJ08449.1"/>
    <property type="molecule type" value="Genomic_DNA"/>
</dbReference>
<name>A0A8K2A8V5_9CYAN</name>
<dbReference type="InterPro" id="IPR036291">
    <property type="entry name" value="NAD(P)-bd_dom_sf"/>
</dbReference>
<dbReference type="GO" id="GO:0006813">
    <property type="term" value="P:potassium ion transport"/>
    <property type="evidence" value="ECO:0007669"/>
    <property type="project" value="InterPro"/>
</dbReference>
<dbReference type="Pfam" id="PF02254">
    <property type="entry name" value="TrkA_N"/>
    <property type="match status" value="1"/>
</dbReference>
<dbReference type="PANTHER" id="PTHR43833:SF7">
    <property type="entry name" value="KTR SYSTEM POTASSIUM UPTAKE PROTEIN C"/>
    <property type="match status" value="1"/>
</dbReference>
<sequence>MEKKQNVNLSSLGFLRALRHKNRQFAVIGLGRFGRAVCESLHKLGYEVLGTDIEEKRVAAVLTNQIASHAVQLDSTEPFALKEAGIFEFDTVIIAIGNYLQESIITTLSVKEAGVPYVVAKASTEIHGKLLKRVGADHVVFPEFEAGCALARSLTRPSILEHFDLDPEHSIVEIIVPEEFHHKTIAELQLRSRFGISVLAVGSENKFEINPNPNLRLWKGAVMVVIGNNKNIDQLV</sequence>
<dbReference type="PROSITE" id="PS51202">
    <property type="entry name" value="RCK_C"/>
    <property type="match status" value="1"/>
</dbReference>
<evidence type="ECO:0000313" key="3">
    <source>
        <dbReference type="EMBL" id="NCJ08449.1"/>
    </source>
</evidence>
<evidence type="ECO:0000259" key="2">
    <source>
        <dbReference type="PROSITE" id="PS51202"/>
    </source>
</evidence>
<dbReference type="SUPFAM" id="SSF51735">
    <property type="entry name" value="NAD(P)-binding Rossmann-fold domains"/>
    <property type="match status" value="1"/>
</dbReference>